<dbReference type="EMBL" id="SFCC01000004">
    <property type="protein sequence ID" value="RZQ64427.1"/>
    <property type="molecule type" value="Genomic_DNA"/>
</dbReference>
<sequence>MSFPDLTLHNFVLNLLTDDAARSDFLANPAGTLDAAGLGEVSGQDVQEVLPLALDSLPGADKLPVGDLPLGGAETAVAQLQALAHQVAGPLAPVLGDFTSASEFGDVGFANSFAANGGPLTDLNSAIASQGTDIAASTGLNNAVGDLGLATAGGAGGLAGSLSLVNDHVAGQGAFAASTEGAALSGGVGSELGGLGLAGAGSAGGVAGSAEFDSALANGGGALDAGLHGVAANAQADSALGGFAFAADGGLNGFEGDLSIGNDTAGVNLGVEAGTSGGSVDLEFHPELGVPEVSLPLPALPALPEVPGVPAAPEAPTAPDLSSLPQLPTPELPVDLPELPSELPVKLPVDVPTELPTGDLPGAGDVLDKVGESPVGDVVDKLPVGDVAGKLPVVGDLTDGLGL</sequence>
<dbReference type="InterPro" id="IPR049709">
    <property type="entry name" value="IniB-like_N"/>
</dbReference>
<dbReference type="Proteomes" id="UP000292003">
    <property type="component" value="Unassembled WGS sequence"/>
</dbReference>
<name>A0A4Q7JAX6_9PSEU</name>
<evidence type="ECO:0000313" key="2">
    <source>
        <dbReference type="EMBL" id="RZQ64427.1"/>
    </source>
</evidence>
<evidence type="ECO:0000313" key="3">
    <source>
        <dbReference type="Proteomes" id="UP000292003"/>
    </source>
</evidence>
<reference evidence="2 3" key="1">
    <citation type="submission" date="2019-02" db="EMBL/GenBank/DDBJ databases">
        <title>Draft genome sequence of Amycolatopsis sp. 8-3EHSu isolated from roots of Suaeda maritima.</title>
        <authorList>
            <person name="Duangmal K."/>
            <person name="Chantavorakit T."/>
        </authorList>
    </citation>
    <scope>NUCLEOTIDE SEQUENCE [LARGE SCALE GENOMIC DNA]</scope>
    <source>
        <strain evidence="2 3">8-3EHSu</strain>
    </source>
</reference>
<organism evidence="2 3">
    <name type="scientific">Amycolatopsis suaedae</name>
    <dbReference type="NCBI Taxonomy" id="2510978"/>
    <lineage>
        <taxon>Bacteria</taxon>
        <taxon>Bacillati</taxon>
        <taxon>Actinomycetota</taxon>
        <taxon>Actinomycetes</taxon>
        <taxon>Pseudonocardiales</taxon>
        <taxon>Pseudonocardiaceae</taxon>
        <taxon>Amycolatopsis</taxon>
    </lineage>
</organism>
<gene>
    <name evidence="2" type="ORF">EWH70_10745</name>
</gene>
<proteinExistence type="predicted"/>
<evidence type="ECO:0000256" key="1">
    <source>
        <dbReference type="SAM" id="MobiDB-lite"/>
    </source>
</evidence>
<dbReference type="RefSeq" id="WP_130475138.1">
    <property type="nucleotide sequence ID" value="NZ_SFCC01000004.1"/>
</dbReference>
<accession>A0A4Q7JAX6</accession>
<protein>
    <submittedName>
        <fullName evidence="2">Uncharacterized protein</fullName>
    </submittedName>
</protein>
<comment type="caution">
    <text evidence="2">The sequence shown here is derived from an EMBL/GenBank/DDBJ whole genome shotgun (WGS) entry which is preliminary data.</text>
</comment>
<dbReference type="NCBIfam" id="NF038175">
    <property type="entry name" value="IniB_NTERM"/>
    <property type="match status" value="1"/>
</dbReference>
<feature type="compositionally biased region" description="Low complexity" evidence="1">
    <location>
        <begin position="308"/>
        <end position="319"/>
    </location>
</feature>
<keyword evidence="3" id="KW-1185">Reference proteome</keyword>
<dbReference type="OrthoDB" id="3403955at2"/>
<feature type="region of interest" description="Disordered" evidence="1">
    <location>
        <begin position="308"/>
        <end position="328"/>
    </location>
</feature>
<dbReference type="AlphaFoldDB" id="A0A4Q7JAX6"/>